<dbReference type="Proteomes" id="UP001500368">
    <property type="component" value="Unassembled WGS sequence"/>
</dbReference>
<evidence type="ECO:0000313" key="2">
    <source>
        <dbReference type="Proteomes" id="UP001500368"/>
    </source>
</evidence>
<dbReference type="EMBL" id="BAABLW010000007">
    <property type="protein sequence ID" value="GAA4920618.1"/>
    <property type="molecule type" value="Genomic_DNA"/>
</dbReference>
<evidence type="ECO:0000313" key="1">
    <source>
        <dbReference type="EMBL" id="GAA4920618.1"/>
    </source>
</evidence>
<organism evidence="1 2">
    <name type="scientific">Nesterenkonia rhizosphaerae</name>
    <dbReference type="NCBI Taxonomy" id="1348272"/>
    <lineage>
        <taxon>Bacteria</taxon>
        <taxon>Bacillati</taxon>
        <taxon>Actinomycetota</taxon>
        <taxon>Actinomycetes</taxon>
        <taxon>Micrococcales</taxon>
        <taxon>Micrococcaceae</taxon>
        <taxon>Nesterenkonia</taxon>
    </lineage>
</organism>
<comment type="caution">
    <text evidence="1">The sequence shown here is derived from an EMBL/GenBank/DDBJ whole genome shotgun (WGS) entry which is preliminary data.</text>
</comment>
<name>A0ABP9FWN7_9MICC</name>
<sequence length="135" mass="15081">MRWNKQSEWGPSRLAGDEWAPLQARIAADDLDAVEQVVEELTGFMDYFREDLPDGPLTGVTDGQLAVVQQRDQDSWGRPVLVVTCYASGVVGESSPDAFERLAKAASALVDQLQSEGVRVEEIRWSQLPYIKRPF</sequence>
<protein>
    <submittedName>
        <fullName evidence="1">Uncharacterized protein</fullName>
    </submittedName>
</protein>
<accession>A0ABP9FWN7</accession>
<reference evidence="2" key="1">
    <citation type="journal article" date="2019" name="Int. J. Syst. Evol. Microbiol.">
        <title>The Global Catalogue of Microorganisms (GCM) 10K type strain sequencing project: providing services to taxonomists for standard genome sequencing and annotation.</title>
        <authorList>
            <consortium name="The Broad Institute Genomics Platform"/>
            <consortium name="The Broad Institute Genome Sequencing Center for Infectious Disease"/>
            <person name="Wu L."/>
            <person name="Ma J."/>
        </authorList>
    </citation>
    <scope>NUCLEOTIDE SEQUENCE [LARGE SCALE GENOMIC DNA]</scope>
    <source>
        <strain evidence="2">JCM 19129</strain>
    </source>
</reference>
<proteinExistence type="predicted"/>
<keyword evidence="2" id="KW-1185">Reference proteome</keyword>
<gene>
    <name evidence="1" type="ORF">GCM10025790_15900</name>
</gene>
<dbReference type="RefSeq" id="WP_345477515.1">
    <property type="nucleotide sequence ID" value="NZ_BAABLW010000007.1"/>
</dbReference>